<feature type="binding site" evidence="5">
    <location>
        <position position="535"/>
    </location>
    <ligand>
        <name>Mg(2+)</name>
        <dbReference type="ChEBI" id="CHEBI:18420"/>
    </ligand>
</feature>
<dbReference type="SMART" id="SM00316">
    <property type="entry name" value="S1"/>
    <property type="match status" value="1"/>
</dbReference>
<dbReference type="Proteomes" id="UP000034749">
    <property type="component" value="Unassembled WGS sequence"/>
</dbReference>
<dbReference type="CDD" id="cd11364">
    <property type="entry name" value="RNase_PH_PNPase_2"/>
    <property type="match status" value="1"/>
</dbReference>
<dbReference type="InterPro" id="IPR003029">
    <property type="entry name" value="S1_domain"/>
</dbReference>
<dbReference type="InterPro" id="IPR027408">
    <property type="entry name" value="PNPase/RNase_PH_dom_sf"/>
</dbReference>
<keyword evidence="5" id="KW-0479">Metal-binding</keyword>
<dbReference type="AlphaFoldDB" id="A0A0G0TRT0"/>
<dbReference type="InterPro" id="IPR012340">
    <property type="entry name" value="NA-bd_OB-fold"/>
</dbReference>
<dbReference type="Gene3D" id="3.30.230.70">
    <property type="entry name" value="GHMP Kinase, N-terminal domain"/>
    <property type="match status" value="2"/>
</dbReference>
<dbReference type="InterPro" id="IPR036456">
    <property type="entry name" value="PNPase_PH_RNA-bd_sf"/>
</dbReference>
<dbReference type="InterPro" id="IPR004087">
    <property type="entry name" value="KH_dom"/>
</dbReference>
<dbReference type="NCBIfam" id="TIGR03591">
    <property type="entry name" value="polynuc_phos"/>
    <property type="match status" value="1"/>
</dbReference>
<dbReference type="PANTHER" id="PTHR11252:SF0">
    <property type="entry name" value="POLYRIBONUCLEOTIDE NUCLEOTIDYLTRANSFERASE 1, MITOCHONDRIAL"/>
    <property type="match status" value="1"/>
</dbReference>
<dbReference type="GO" id="GO:0004654">
    <property type="term" value="F:polyribonucleotide nucleotidyltransferase activity"/>
    <property type="evidence" value="ECO:0007669"/>
    <property type="project" value="UniProtKB-UniRule"/>
</dbReference>
<feature type="binding site" evidence="5">
    <location>
        <position position="529"/>
    </location>
    <ligand>
        <name>Mg(2+)</name>
        <dbReference type="ChEBI" id="CHEBI:18420"/>
    </ligand>
</feature>
<evidence type="ECO:0000259" key="7">
    <source>
        <dbReference type="PROSITE" id="PS50126"/>
    </source>
</evidence>
<dbReference type="PROSITE" id="PS50126">
    <property type="entry name" value="S1"/>
    <property type="match status" value="1"/>
</dbReference>
<feature type="domain" description="S1 motif" evidence="7">
    <location>
        <begin position="664"/>
        <end position="733"/>
    </location>
</feature>
<dbReference type="PROSITE" id="PS50084">
    <property type="entry name" value="KH_TYPE_1"/>
    <property type="match status" value="1"/>
</dbReference>
<dbReference type="Gene3D" id="2.40.50.140">
    <property type="entry name" value="Nucleic acid-binding proteins"/>
    <property type="match status" value="1"/>
</dbReference>
<dbReference type="GO" id="GO:0000287">
    <property type="term" value="F:magnesium ion binding"/>
    <property type="evidence" value="ECO:0007669"/>
    <property type="project" value="UniProtKB-UniRule"/>
</dbReference>
<keyword evidence="5" id="KW-0963">Cytoplasm</keyword>
<dbReference type="GO" id="GO:0005829">
    <property type="term" value="C:cytosol"/>
    <property type="evidence" value="ECO:0007669"/>
    <property type="project" value="TreeGrafter"/>
</dbReference>
<dbReference type="InterPro" id="IPR020568">
    <property type="entry name" value="Ribosomal_Su5_D2-typ_SF"/>
</dbReference>
<sequence>MQKKEYSVEIGGKTLTAIFSDLADQAHGSVMLKYGETIVLATACMSHDKQQGLGYFNLTIDYTEKFYASGKILGSQYVRREGKPSTEAILASRVIDRTLRPLFDQNLRHAVQVIVTVIACDDNDPAMLAVNAASLALSVSNIPWKGPIGCVRIGKYPEGKSTSYGASDNEKLIINASTTLRAEEYPYQFDLTVCGQGHTINMIEAAARQVKEEDLVEALNTASLEITKLEEFQKNIVKEIGKEKRVIEHEKISEESVKLFNENILPKMEGAIFAGAGKKHIDELHTVWNNLVKDFWKTKDAEKKDFQLEDDLFDDTENDMLHEKAIKENKRADGRTMDQVRDLFAQAGGLSSVLHGSGIFYRGGTHVLSVLTLGGPGDKQEVNGMDVTASRRFMHHYNFPPFSAGEPGRSGFTNRREVGHGALAEKALLMVLPDKEKFPYTIRLVSESMASNGSTSQASICASSLALMDGGVPILAPVAGIAMGLMLEKTSPQPIPPSPQSSPEGRGGSQGEGELPAYKILTDIQGPEDHHGDMDFKVAGTRNGVTAIQLDVKVDGVPIKILTEAMIQAKSARATILDAIEKEIAEPRKEISPNAPKIISIKINPDKIGMVIGSGGKTIKDIQEKTGAILSIEDDGTVYFTGTGESASMAQKIVEEMTHEFKVGEILKGEVVKVADFGAFVRLNDFTDGMVHISELAPFRVERVTDIIKTGLIVPVKILQIDQMKGKISLSIKEADQDFFNANKTNKK</sequence>
<comment type="function">
    <text evidence="5">Involved in mRNA degradation. Catalyzes the phosphorolysis of single-stranded polyribonucleotides processively in the 3'- to 5'-direction.</text>
</comment>
<dbReference type="InterPro" id="IPR012162">
    <property type="entry name" value="PNPase"/>
</dbReference>
<name>A0A0G0TRT0_9BACT</name>
<comment type="similarity">
    <text evidence="1 5">Belongs to the polyribonucleotide nucleotidyltransferase family.</text>
</comment>
<dbReference type="GO" id="GO:0006402">
    <property type="term" value="P:mRNA catabolic process"/>
    <property type="evidence" value="ECO:0007669"/>
    <property type="project" value="UniProtKB-UniRule"/>
</dbReference>
<dbReference type="GO" id="GO:0003723">
    <property type="term" value="F:RNA binding"/>
    <property type="evidence" value="ECO:0007669"/>
    <property type="project" value="UniProtKB-UniRule"/>
</dbReference>
<proteinExistence type="inferred from homology"/>
<organism evidence="8 9">
    <name type="scientific">Candidatus Nomurabacteria bacterium GW2011_GWA2_40_9</name>
    <dbReference type="NCBI Taxonomy" id="1618734"/>
    <lineage>
        <taxon>Bacteria</taxon>
        <taxon>Candidatus Nomuraibacteriota</taxon>
    </lineage>
</organism>
<dbReference type="HAMAP" id="MF_01595">
    <property type="entry name" value="PNPase"/>
    <property type="match status" value="1"/>
</dbReference>
<comment type="caution">
    <text evidence="8">The sequence shown here is derived from an EMBL/GenBank/DDBJ whole genome shotgun (WGS) entry which is preliminary data.</text>
</comment>
<dbReference type="SUPFAM" id="SSF50249">
    <property type="entry name" value="Nucleic acid-binding proteins"/>
    <property type="match status" value="1"/>
</dbReference>
<dbReference type="InterPro" id="IPR036345">
    <property type="entry name" value="ExoRNase_PH_dom2_sf"/>
</dbReference>
<dbReference type="GO" id="GO:0000175">
    <property type="term" value="F:3'-5'-RNA exonuclease activity"/>
    <property type="evidence" value="ECO:0007669"/>
    <property type="project" value="TreeGrafter"/>
</dbReference>
<dbReference type="InterPro" id="IPR004088">
    <property type="entry name" value="KH_dom_type_1"/>
</dbReference>
<dbReference type="PATRIC" id="fig|1618734.3.peg.123"/>
<dbReference type="Gene3D" id="3.30.1370.10">
    <property type="entry name" value="K Homology domain, type 1"/>
    <property type="match status" value="1"/>
</dbReference>
<evidence type="ECO:0000313" key="8">
    <source>
        <dbReference type="EMBL" id="KKR79668.1"/>
    </source>
</evidence>
<comment type="subcellular location">
    <subcellularLocation>
        <location evidence="5">Cytoplasm</location>
    </subcellularLocation>
</comment>
<dbReference type="EC" id="2.7.7.8" evidence="5"/>
<evidence type="ECO:0000256" key="5">
    <source>
        <dbReference type="HAMAP-Rule" id="MF_01595"/>
    </source>
</evidence>
<comment type="cofactor">
    <cofactor evidence="5">
        <name>Mg(2+)</name>
        <dbReference type="ChEBI" id="CHEBI:18420"/>
    </cofactor>
</comment>
<dbReference type="PANTHER" id="PTHR11252">
    <property type="entry name" value="POLYRIBONUCLEOTIDE NUCLEOTIDYLTRANSFERASE"/>
    <property type="match status" value="1"/>
</dbReference>
<feature type="region of interest" description="Disordered" evidence="6">
    <location>
        <begin position="489"/>
        <end position="514"/>
    </location>
</feature>
<protein>
    <recommendedName>
        <fullName evidence="5">Polyribonucleotide nucleotidyltransferase</fullName>
        <ecNumber evidence="5">2.7.7.8</ecNumber>
    </recommendedName>
    <alternativeName>
        <fullName evidence="5">Polynucleotide phosphorylase</fullName>
        <shortName evidence="5">PNPase</shortName>
    </alternativeName>
</protein>
<dbReference type="FunFam" id="3.30.1370.10:FF:000001">
    <property type="entry name" value="Polyribonucleotide nucleotidyltransferase"/>
    <property type="match status" value="1"/>
</dbReference>
<dbReference type="Pfam" id="PF01138">
    <property type="entry name" value="RNase_PH"/>
    <property type="match status" value="2"/>
</dbReference>
<accession>A0A0G0TRT0</accession>
<evidence type="ECO:0000256" key="2">
    <source>
        <dbReference type="ARBA" id="ARBA00022679"/>
    </source>
</evidence>
<evidence type="ECO:0000256" key="3">
    <source>
        <dbReference type="ARBA" id="ARBA00022695"/>
    </source>
</evidence>
<keyword evidence="5" id="KW-0460">Magnesium</keyword>
<dbReference type="CDD" id="cd02393">
    <property type="entry name" value="KH-I_PNPase"/>
    <property type="match status" value="1"/>
</dbReference>
<keyword evidence="3 5" id="KW-0548">Nucleotidyltransferase</keyword>
<comment type="catalytic activity">
    <reaction evidence="5">
        <text>RNA(n+1) + phosphate = RNA(n) + a ribonucleoside 5'-diphosphate</text>
        <dbReference type="Rhea" id="RHEA:22096"/>
        <dbReference type="Rhea" id="RHEA-COMP:14527"/>
        <dbReference type="Rhea" id="RHEA-COMP:17342"/>
        <dbReference type="ChEBI" id="CHEBI:43474"/>
        <dbReference type="ChEBI" id="CHEBI:57930"/>
        <dbReference type="ChEBI" id="CHEBI:140395"/>
        <dbReference type="EC" id="2.7.7.8"/>
    </reaction>
</comment>
<dbReference type="Pfam" id="PF00013">
    <property type="entry name" value="KH_1"/>
    <property type="match status" value="1"/>
</dbReference>
<gene>
    <name evidence="5" type="primary">pnp</name>
    <name evidence="8" type="ORF">UU24_C0004G0006</name>
</gene>
<dbReference type="InterPro" id="IPR001247">
    <property type="entry name" value="ExoRNase_PH_dom1"/>
</dbReference>
<evidence type="ECO:0000256" key="6">
    <source>
        <dbReference type="SAM" id="MobiDB-lite"/>
    </source>
</evidence>
<evidence type="ECO:0000313" key="9">
    <source>
        <dbReference type="Proteomes" id="UP000034749"/>
    </source>
</evidence>
<evidence type="ECO:0000256" key="4">
    <source>
        <dbReference type="ARBA" id="ARBA00022884"/>
    </source>
</evidence>
<dbReference type="SUPFAM" id="SSF46915">
    <property type="entry name" value="Polynucleotide phosphorylase/guanosine pentaphosphate synthase (PNPase/GPSI), domain 3"/>
    <property type="match status" value="1"/>
</dbReference>
<dbReference type="Pfam" id="PF00575">
    <property type="entry name" value="S1"/>
    <property type="match status" value="1"/>
</dbReference>
<evidence type="ECO:0000256" key="1">
    <source>
        <dbReference type="ARBA" id="ARBA00007404"/>
    </source>
</evidence>
<dbReference type="SMART" id="SM00322">
    <property type="entry name" value="KH"/>
    <property type="match status" value="1"/>
</dbReference>
<dbReference type="SUPFAM" id="SSF55666">
    <property type="entry name" value="Ribonuclease PH domain 2-like"/>
    <property type="match status" value="2"/>
</dbReference>
<dbReference type="SUPFAM" id="SSF54791">
    <property type="entry name" value="Eukaryotic type KH-domain (KH-domain type I)"/>
    <property type="match status" value="1"/>
</dbReference>
<dbReference type="InterPro" id="IPR036612">
    <property type="entry name" value="KH_dom_type_1_sf"/>
</dbReference>
<dbReference type="GO" id="GO:0006396">
    <property type="term" value="P:RNA processing"/>
    <property type="evidence" value="ECO:0007669"/>
    <property type="project" value="InterPro"/>
</dbReference>
<keyword evidence="4 5" id="KW-0694">RNA-binding</keyword>
<dbReference type="NCBIfam" id="NF008805">
    <property type="entry name" value="PRK11824.1"/>
    <property type="match status" value="1"/>
</dbReference>
<dbReference type="PIRSF" id="PIRSF005499">
    <property type="entry name" value="PNPase"/>
    <property type="match status" value="1"/>
</dbReference>
<dbReference type="EMBL" id="LBZW01000004">
    <property type="protein sequence ID" value="KKR79668.1"/>
    <property type="molecule type" value="Genomic_DNA"/>
</dbReference>
<reference evidence="8 9" key="1">
    <citation type="journal article" date="2015" name="Nature">
        <title>rRNA introns, odd ribosomes, and small enigmatic genomes across a large radiation of phyla.</title>
        <authorList>
            <person name="Brown C.T."/>
            <person name="Hug L.A."/>
            <person name="Thomas B.C."/>
            <person name="Sharon I."/>
            <person name="Castelle C.J."/>
            <person name="Singh A."/>
            <person name="Wilkins M.J."/>
            <person name="Williams K.H."/>
            <person name="Banfield J.F."/>
        </authorList>
    </citation>
    <scope>NUCLEOTIDE SEQUENCE [LARGE SCALE GENOMIC DNA]</scope>
</reference>
<dbReference type="SUPFAM" id="SSF54211">
    <property type="entry name" value="Ribosomal protein S5 domain 2-like"/>
    <property type="match status" value="2"/>
</dbReference>
<keyword evidence="2 5" id="KW-0808">Transferase</keyword>